<dbReference type="InterPro" id="IPR007492">
    <property type="entry name" value="LytTR_DNA-bd_dom"/>
</dbReference>
<evidence type="ECO:0000313" key="2">
    <source>
        <dbReference type="EMBL" id="KZL35950.1"/>
    </source>
</evidence>
<dbReference type="PANTHER" id="PTHR37299:SF4">
    <property type="entry name" value="TRANSCRIPTIONAL REGULATOR"/>
    <property type="match status" value="1"/>
</dbReference>
<dbReference type="GO" id="GO:0003677">
    <property type="term" value="F:DNA binding"/>
    <property type="evidence" value="ECO:0007669"/>
    <property type="project" value="UniProtKB-KW"/>
</dbReference>
<dbReference type="EMBL" id="JYDC01000102">
    <property type="protein sequence ID" value="KZL35950.1"/>
    <property type="molecule type" value="Genomic_DNA"/>
</dbReference>
<keyword evidence="2" id="KW-0238">DNA-binding</keyword>
<gene>
    <name evidence="2" type="ORF">TY91_14705</name>
</gene>
<evidence type="ECO:0000313" key="3">
    <source>
        <dbReference type="Proteomes" id="UP000076480"/>
    </source>
</evidence>
<dbReference type="Proteomes" id="UP000076480">
    <property type="component" value="Unassembled WGS sequence"/>
</dbReference>
<organism evidence="2 3">
    <name type="scientific">Secundilactobacillus collinoides</name>
    <name type="common">Lactobacillus collinoides</name>
    <dbReference type="NCBI Taxonomy" id="33960"/>
    <lineage>
        <taxon>Bacteria</taxon>
        <taxon>Bacillati</taxon>
        <taxon>Bacillota</taxon>
        <taxon>Bacilli</taxon>
        <taxon>Lactobacillales</taxon>
        <taxon>Lactobacillaceae</taxon>
        <taxon>Secundilactobacillus</taxon>
    </lineage>
</organism>
<dbReference type="GO" id="GO:0000156">
    <property type="term" value="F:phosphorelay response regulator activity"/>
    <property type="evidence" value="ECO:0007669"/>
    <property type="project" value="InterPro"/>
</dbReference>
<proteinExistence type="predicted"/>
<feature type="domain" description="HTH LytTR-type" evidence="1">
    <location>
        <begin position="45"/>
        <end position="148"/>
    </location>
</feature>
<dbReference type="PROSITE" id="PS50930">
    <property type="entry name" value="HTH_LYTTR"/>
    <property type="match status" value="1"/>
</dbReference>
<dbReference type="Pfam" id="PF04397">
    <property type="entry name" value="LytTR"/>
    <property type="match status" value="1"/>
</dbReference>
<dbReference type="PANTHER" id="PTHR37299">
    <property type="entry name" value="TRANSCRIPTIONAL REGULATOR-RELATED"/>
    <property type="match status" value="1"/>
</dbReference>
<protein>
    <submittedName>
        <fullName evidence="2">DNA-binding protein</fullName>
    </submittedName>
</protein>
<comment type="caution">
    <text evidence="2">The sequence shown here is derived from an EMBL/GenBank/DDBJ whole genome shotgun (WGS) entry which is preliminary data.</text>
</comment>
<dbReference type="OrthoDB" id="9808614at2"/>
<dbReference type="SMART" id="SM00850">
    <property type="entry name" value="LytTR"/>
    <property type="match status" value="1"/>
</dbReference>
<evidence type="ECO:0000259" key="1">
    <source>
        <dbReference type="PROSITE" id="PS50930"/>
    </source>
</evidence>
<dbReference type="PATRIC" id="fig|33960.6.peg.92"/>
<name>A0A166FYC6_SECCO</name>
<dbReference type="RefSeq" id="WP_063285758.1">
    <property type="nucleotide sequence ID" value="NZ_JYDC01000102.1"/>
</dbReference>
<dbReference type="Gene3D" id="2.40.50.1020">
    <property type="entry name" value="LytTr DNA-binding domain"/>
    <property type="match status" value="1"/>
</dbReference>
<dbReference type="AlphaFoldDB" id="A0A166FYC6"/>
<reference evidence="2 3" key="1">
    <citation type="submission" date="2015-02" db="EMBL/GenBank/DDBJ databases">
        <title>Draft genome sequence of Lactobacillus collinoides CUPV2371 isolated from a natural cider, the first genome sequence of a strain of this species.</title>
        <authorList>
            <person name="Puertas A.I."/>
            <person name="Spano G."/>
            <person name="Capozzi V."/>
            <person name="Lamontanara A."/>
            <person name="Orru L."/>
            <person name="Duenas M.T."/>
        </authorList>
    </citation>
    <scope>NUCLEOTIDE SEQUENCE [LARGE SCALE GENOMIC DNA]</scope>
    <source>
        <strain evidence="2 3">237</strain>
    </source>
</reference>
<dbReference type="InterPro" id="IPR046947">
    <property type="entry name" value="LytR-like"/>
</dbReference>
<keyword evidence="3" id="KW-1185">Reference proteome</keyword>
<accession>A0A166FYC6</accession>
<sequence>MTKVRIEIDDSLTDKEIVIRTPVYDADVKRLSQQLQFADKAQPQLRFFKGDTEYYLDVNDILFFETEDRQINAHTVDDIFEIHHRLYELEDLLPANFMRISKSAILNTTKIFALTHSISNSLVAFQHSRKQVYVSRKYYKLLKERLEERR</sequence>